<keyword evidence="2" id="KW-1185">Reference proteome</keyword>
<reference evidence="1 2" key="1">
    <citation type="submission" date="2022-05" db="EMBL/GenBank/DDBJ databases">
        <authorList>
            <consortium name="Genoscope - CEA"/>
            <person name="William W."/>
        </authorList>
    </citation>
    <scope>NUCLEOTIDE SEQUENCE [LARGE SCALE GENOMIC DNA]</scope>
</reference>
<dbReference type="EMBL" id="CALNXK010000173">
    <property type="protein sequence ID" value="CAH3172495.1"/>
    <property type="molecule type" value="Genomic_DNA"/>
</dbReference>
<dbReference type="Proteomes" id="UP001159405">
    <property type="component" value="Unassembled WGS sequence"/>
</dbReference>
<evidence type="ECO:0000313" key="2">
    <source>
        <dbReference type="Proteomes" id="UP001159405"/>
    </source>
</evidence>
<dbReference type="PANTHER" id="PTHR46963">
    <property type="entry name" value="SIMILAR TO RIKEN CDNA E130308A19"/>
    <property type="match status" value="1"/>
</dbReference>
<protein>
    <submittedName>
        <fullName evidence="1">Uncharacterized protein</fullName>
    </submittedName>
</protein>
<gene>
    <name evidence="1" type="ORF">PLOB_00012998</name>
</gene>
<name>A0ABN8R0E3_9CNID</name>
<sequence length="67" mass="7523">MASRFEDVTDSDVAALKDATENMNTLLERFYASVRKQDGTDYEPGSLKVMQAALDRHLKEKGTLCQL</sequence>
<comment type="caution">
    <text evidence="1">The sequence shown here is derived from an EMBL/GenBank/DDBJ whole genome shotgun (WGS) entry which is preliminary data.</text>
</comment>
<proteinExistence type="predicted"/>
<accession>A0ABN8R0E3</accession>
<dbReference type="PANTHER" id="PTHR46963:SF2">
    <property type="match status" value="1"/>
</dbReference>
<evidence type="ECO:0000313" key="1">
    <source>
        <dbReference type="EMBL" id="CAH3172495.1"/>
    </source>
</evidence>
<organism evidence="1 2">
    <name type="scientific">Porites lobata</name>
    <dbReference type="NCBI Taxonomy" id="104759"/>
    <lineage>
        <taxon>Eukaryota</taxon>
        <taxon>Metazoa</taxon>
        <taxon>Cnidaria</taxon>
        <taxon>Anthozoa</taxon>
        <taxon>Hexacorallia</taxon>
        <taxon>Scleractinia</taxon>
        <taxon>Fungiina</taxon>
        <taxon>Poritidae</taxon>
        <taxon>Porites</taxon>
    </lineage>
</organism>
<dbReference type="InterPro" id="IPR042838">
    <property type="entry name" value="KIAA1958"/>
</dbReference>